<protein>
    <submittedName>
        <fullName evidence="1">Uncharacterized protein</fullName>
    </submittedName>
</protein>
<accession>A0A0F7L861</accession>
<reference evidence="1" key="2">
    <citation type="submission" date="2015-03" db="EMBL/GenBank/DDBJ databases">
        <authorList>
            <person name="Chow C.-E.T."/>
            <person name="Winget D.M."/>
            <person name="White R.A.III."/>
            <person name="Hallam S.J."/>
            <person name="Suttle C.A."/>
        </authorList>
    </citation>
    <scope>NUCLEOTIDE SEQUENCE</scope>
    <source>
        <strain evidence="1">Oxic1_2</strain>
    </source>
</reference>
<evidence type="ECO:0000313" key="1">
    <source>
        <dbReference type="EMBL" id="AKH47733.1"/>
    </source>
</evidence>
<organism evidence="1">
    <name type="scientific">uncultured marine virus</name>
    <dbReference type="NCBI Taxonomy" id="186617"/>
    <lineage>
        <taxon>Viruses</taxon>
        <taxon>environmental samples</taxon>
    </lineage>
</organism>
<dbReference type="EMBL" id="KR029597">
    <property type="protein sequence ID" value="AKH47733.1"/>
    <property type="molecule type" value="Genomic_DNA"/>
</dbReference>
<name>A0A0F7L861_9VIRU</name>
<sequence>MDKEILIREGKRAQQLLDDPLLKQAFEDLSEIYRLEIFNTSFADDDTRRNLWVAFNMVDKIKGHLLSVMSSGRLAQADIEQLNKRS</sequence>
<reference evidence="1" key="1">
    <citation type="journal article" date="2015" name="Front. Microbiol.">
        <title>Combining genomic sequencing methods to explore viral diversity and reveal potential virus-host interactions.</title>
        <authorList>
            <person name="Chow C.E."/>
            <person name="Winget D.M."/>
            <person name="White R.A.III."/>
            <person name="Hallam S.J."/>
            <person name="Suttle C.A."/>
        </authorList>
    </citation>
    <scope>NUCLEOTIDE SEQUENCE</scope>
    <source>
        <strain evidence="1">Oxic1_2</strain>
    </source>
</reference>
<proteinExistence type="predicted"/>